<dbReference type="NCBIfam" id="TIGR00254">
    <property type="entry name" value="GGDEF"/>
    <property type="match status" value="1"/>
</dbReference>
<dbReference type="Pfam" id="PF00990">
    <property type="entry name" value="GGDEF"/>
    <property type="match status" value="1"/>
</dbReference>
<dbReference type="SUPFAM" id="SSF55073">
    <property type="entry name" value="Nucleotide cyclase"/>
    <property type="match status" value="1"/>
</dbReference>
<dbReference type="PANTHER" id="PTHR46663">
    <property type="entry name" value="DIGUANYLATE CYCLASE DGCT-RELATED"/>
    <property type="match status" value="1"/>
</dbReference>
<reference evidence="3" key="1">
    <citation type="submission" date="2016-12" db="EMBL/GenBank/DDBJ databases">
        <authorList>
            <person name="Varghese N."/>
            <person name="Submissions S."/>
        </authorList>
    </citation>
    <scope>NUCLEOTIDE SEQUENCE [LARGE SCALE GENOMIC DNA]</scope>
    <source>
        <strain evidence="3">DSM 11544</strain>
    </source>
</reference>
<feature type="domain" description="GGDEF" evidence="1">
    <location>
        <begin position="61"/>
        <end position="110"/>
    </location>
</feature>
<dbReference type="InterPro" id="IPR029787">
    <property type="entry name" value="Nucleotide_cyclase"/>
</dbReference>
<evidence type="ECO:0000259" key="1">
    <source>
        <dbReference type="PROSITE" id="PS50887"/>
    </source>
</evidence>
<dbReference type="RefSeq" id="WP_072770713.1">
    <property type="nucleotide sequence ID" value="NZ_FRDN01000003.1"/>
</dbReference>
<dbReference type="Proteomes" id="UP000184010">
    <property type="component" value="Unassembled WGS sequence"/>
</dbReference>
<accession>A0A1M7RRX6</accession>
<dbReference type="Gene3D" id="3.30.70.270">
    <property type="match status" value="1"/>
</dbReference>
<dbReference type="AlphaFoldDB" id="A0A1M7RRX6"/>
<dbReference type="InterPro" id="IPR052163">
    <property type="entry name" value="DGC-Regulatory_Protein"/>
</dbReference>
<dbReference type="PROSITE" id="PS50887">
    <property type="entry name" value="GGDEF"/>
    <property type="match status" value="1"/>
</dbReference>
<dbReference type="STRING" id="1121395.SAMN02745215_00014"/>
<organism evidence="2 3">
    <name type="scientific">Desulfitobacterium chlororespirans DSM 11544</name>
    <dbReference type="NCBI Taxonomy" id="1121395"/>
    <lineage>
        <taxon>Bacteria</taxon>
        <taxon>Bacillati</taxon>
        <taxon>Bacillota</taxon>
        <taxon>Clostridia</taxon>
        <taxon>Eubacteriales</taxon>
        <taxon>Desulfitobacteriaceae</taxon>
        <taxon>Desulfitobacterium</taxon>
    </lineage>
</organism>
<gene>
    <name evidence="2" type="ORF">SAMN02745215_00014</name>
</gene>
<dbReference type="PANTHER" id="PTHR46663:SF2">
    <property type="entry name" value="GGDEF DOMAIN-CONTAINING PROTEIN"/>
    <property type="match status" value="1"/>
</dbReference>
<evidence type="ECO:0000313" key="3">
    <source>
        <dbReference type="Proteomes" id="UP000184010"/>
    </source>
</evidence>
<dbReference type="CDD" id="cd01949">
    <property type="entry name" value="GGDEF"/>
    <property type="match status" value="1"/>
</dbReference>
<proteinExistence type="predicted"/>
<dbReference type="InterPro" id="IPR043128">
    <property type="entry name" value="Rev_trsase/Diguanyl_cyclase"/>
</dbReference>
<name>A0A1M7RRX6_9FIRM</name>
<protein>
    <submittedName>
        <fullName evidence="2">Diguanylate cyclase (GGDEF) domain-containing protein</fullName>
    </submittedName>
</protein>
<dbReference type="EMBL" id="FRDN01000003">
    <property type="protein sequence ID" value="SHN48984.1"/>
    <property type="molecule type" value="Genomic_DNA"/>
</dbReference>
<keyword evidence="3" id="KW-1185">Reference proteome</keyword>
<dbReference type="InterPro" id="IPR000160">
    <property type="entry name" value="GGDEF_dom"/>
</dbReference>
<evidence type="ECO:0000313" key="2">
    <source>
        <dbReference type="EMBL" id="SHN48984.1"/>
    </source>
</evidence>
<sequence>MKVFQRLKIFFGLNARDEIGYYIENNYRFNPLFEAITELPNRFYFEEKVNQLITKNEDPGKTFALLYMDIDNFKNINDSLGHSSGDVLIQYIGEILKRQVNEPRNVSTIA</sequence>